<dbReference type="Proteomes" id="UP000295414">
    <property type="component" value="Unassembled WGS sequence"/>
</dbReference>
<feature type="transmembrane region" description="Helical" evidence="1">
    <location>
        <begin position="124"/>
        <end position="145"/>
    </location>
</feature>
<comment type="caution">
    <text evidence="2">The sequence shown here is derived from an EMBL/GenBank/DDBJ whole genome shotgun (WGS) entry which is preliminary data.</text>
</comment>
<dbReference type="AlphaFoldDB" id="A0A4V2V2M6"/>
<name>A0A4V2V2M6_9GAMM</name>
<evidence type="ECO:0000313" key="3">
    <source>
        <dbReference type="Proteomes" id="UP000295414"/>
    </source>
</evidence>
<gene>
    <name evidence="2" type="ORF">EDC34_10146</name>
</gene>
<keyword evidence="3" id="KW-1185">Reference proteome</keyword>
<proteinExistence type="predicted"/>
<keyword evidence="1" id="KW-0472">Membrane</keyword>
<keyword evidence="1" id="KW-1133">Transmembrane helix</keyword>
<organism evidence="2 3">
    <name type="scientific">Thermomonas haemolytica</name>
    <dbReference type="NCBI Taxonomy" id="141949"/>
    <lineage>
        <taxon>Bacteria</taxon>
        <taxon>Pseudomonadati</taxon>
        <taxon>Pseudomonadota</taxon>
        <taxon>Gammaproteobacteria</taxon>
        <taxon>Lysobacterales</taxon>
        <taxon>Lysobacteraceae</taxon>
        <taxon>Thermomonas</taxon>
    </lineage>
</organism>
<keyword evidence="1" id="KW-0812">Transmembrane</keyword>
<evidence type="ECO:0000313" key="2">
    <source>
        <dbReference type="EMBL" id="TCT25722.1"/>
    </source>
</evidence>
<dbReference type="EMBL" id="SMAP01000001">
    <property type="protein sequence ID" value="TCT25722.1"/>
    <property type="molecule type" value="Genomic_DNA"/>
</dbReference>
<protein>
    <submittedName>
        <fullName evidence="2">Uncharacterized protein</fullName>
    </submittedName>
</protein>
<sequence length="149" mass="15892">MLAALPFLRGVRAGAGQFGVCGFQGLEILRPPCLQGLVLHRCLSQCVQFLLLGLRRLAGLRQFPFQAAVPFEPLTVVAVQLQQLVVLGGQGLIGLTQGDLQFLDLVFVPALFLVTLLLDRGSVMFQRLAGMLVPCAALAVAVVLASRAL</sequence>
<reference evidence="2 3" key="1">
    <citation type="submission" date="2019-03" db="EMBL/GenBank/DDBJ databases">
        <title>Genomic Encyclopedia of Type Strains, Phase IV (KMG-IV): sequencing the most valuable type-strain genomes for metagenomic binning, comparative biology and taxonomic classification.</title>
        <authorList>
            <person name="Goeker M."/>
        </authorList>
    </citation>
    <scope>NUCLEOTIDE SEQUENCE [LARGE SCALE GENOMIC DNA]</scope>
    <source>
        <strain evidence="2 3">DSM 13605</strain>
    </source>
</reference>
<accession>A0A4V2V2M6</accession>
<evidence type="ECO:0000256" key="1">
    <source>
        <dbReference type="SAM" id="Phobius"/>
    </source>
</evidence>